<comment type="caution">
    <text evidence="2">The sequence shown here is derived from an EMBL/GenBank/DDBJ whole genome shotgun (WGS) entry which is preliminary data.</text>
</comment>
<reference evidence="2" key="1">
    <citation type="submission" date="2021-02" db="EMBL/GenBank/DDBJ databases">
        <authorList>
            <person name="Nowell W R."/>
        </authorList>
    </citation>
    <scope>NUCLEOTIDE SEQUENCE</scope>
</reference>
<dbReference type="EMBL" id="CAJNOU010000712">
    <property type="protein sequence ID" value="CAF1071170.1"/>
    <property type="molecule type" value="Genomic_DNA"/>
</dbReference>
<accession>A0A814LXZ8</accession>
<dbReference type="OrthoDB" id="10008074at2759"/>
<organism evidence="2 3">
    <name type="scientific">Rotaria sordida</name>
    <dbReference type="NCBI Taxonomy" id="392033"/>
    <lineage>
        <taxon>Eukaryota</taxon>
        <taxon>Metazoa</taxon>
        <taxon>Spiralia</taxon>
        <taxon>Gnathifera</taxon>
        <taxon>Rotifera</taxon>
        <taxon>Eurotatoria</taxon>
        <taxon>Bdelloidea</taxon>
        <taxon>Philodinida</taxon>
        <taxon>Philodinidae</taxon>
        <taxon>Rotaria</taxon>
    </lineage>
</organism>
<gene>
    <name evidence="1" type="ORF">RFH988_LOCUS13448</name>
    <name evidence="2" type="ORF">SEV965_LOCUS14362</name>
</gene>
<proteinExistence type="predicted"/>
<protein>
    <submittedName>
        <fullName evidence="2">Uncharacterized protein</fullName>
    </submittedName>
</protein>
<name>A0A814LXZ8_9BILA</name>
<evidence type="ECO:0000313" key="1">
    <source>
        <dbReference type="EMBL" id="CAF0987081.1"/>
    </source>
</evidence>
<dbReference type="EMBL" id="CAJNOO010000592">
    <property type="protein sequence ID" value="CAF0987081.1"/>
    <property type="molecule type" value="Genomic_DNA"/>
</dbReference>
<dbReference type="Proteomes" id="UP000663882">
    <property type="component" value="Unassembled WGS sequence"/>
</dbReference>
<evidence type="ECO:0000313" key="3">
    <source>
        <dbReference type="Proteomes" id="UP000663889"/>
    </source>
</evidence>
<sequence length="188" mass="22227">MTCNEVNCINLSCALCYDCQQSLCLNHIIIHHDTFVERHLSFYEILQQLYHKLHSMSIEQCYHQVFEQLSLNHTYTTDTILHLRSIREELIEQLYDTKQIIDNDEANDIKIKLEQIQTSINSLVYGIHLEMSKTTKNIQCRKIFHHKTQSSSDIKTDLLLQKSSSWTNGSTENYWKKKNESDERLSLF</sequence>
<dbReference type="AlphaFoldDB" id="A0A814LXZ8"/>
<dbReference type="Proteomes" id="UP000663889">
    <property type="component" value="Unassembled WGS sequence"/>
</dbReference>
<evidence type="ECO:0000313" key="2">
    <source>
        <dbReference type="EMBL" id="CAF1071170.1"/>
    </source>
</evidence>